<proteinExistence type="predicted"/>
<dbReference type="Proteomes" id="UP000215914">
    <property type="component" value="Chromosome 16"/>
</dbReference>
<evidence type="ECO:0000313" key="2">
    <source>
        <dbReference type="Proteomes" id="UP000215914"/>
    </source>
</evidence>
<dbReference type="InParanoid" id="A0A251S1T7"/>
<dbReference type="AlphaFoldDB" id="A0A251S1T7"/>
<evidence type="ECO:0000313" key="1">
    <source>
        <dbReference type="EMBL" id="OTF92660.1"/>
    </source>
</evidence>
<sequence length="52" mass="5707">MEQTNMSHEAIAILSWGRIRITTIGLNILVAPWSVNHGSMVCGSLQENLTLV</sequence>
<accession>A0A251S1T7</accession>
<name>A0A251S1T7_HELAN</name>
<gene>
    <name evidence="1" type="ORF">HannXRQ_Chr16g0524331</name>
</gene>
<reference evidence="2" key="1">
    <citation type="journal article" date="2017" name="Nature">
        <title>The sunflower genome provides insights into oil metabolism, flowering and Asterid evolution.</title>
        <authorList>
            <person name="Badouin H."/>
            <person name="Gouzy J."/>
            <person name="Grassa C.J."/>
            <person name="Murat F."/>
            <person name="Staton S.E."/>
            <person name="Cottret L."/>
            <person name="Lelandais-Briere C."/>
            <person name="Owens G.L."/>
            <person name="Carrere S."/>
            <person name="Mayjonade B."/>
            <person name="Legrand L."/>
            <person name="Gill N."/>
            <person name="Kane N.C."/>
            <person name="Bowers J.E."/>
            <person name="Hubner S."/>
            <person name="Bellec A."/>
            <person name="Berard A."/>
            <person name="Berges H."/>
            <person name="Blanchet N."/>
            <person name="Boniface M.C."/>
            <person name="Brunel D."/>
            <person name="Catrice O."/>
            <person name="Chaidir N."/>
            <person name="Claudel C."/>
            <person name="Donnadieu C."/>
            <person name="Faraut T."/>
            <person name="Fievet G."/>
            <person name="Helmstetter N."/>
            <person name="King M."/>
            <person name="Knapp S.J."/>
            <person name="Lai Z."/>
            <person name="Le Paslier M.C."/>
            <person name="Lippi Y."/>
            <person name="Lorenzon L."/>
            <person name="Mandel J.R."/>
            <person name="Marage G."/>
            <person name="Marchand G."/>
            <person name="Marquand E."/>
            <person name="Bret-Mestries E."/>
            <person name="Morien E."/>
            <person name="Nambeesan S."/>
            <person name="Nguyen T."/>
            <person name="Pegot-Espagnet P."/>
            <person name="Pouilly N."/>
            <person name="Raftis F."/>
            <person name="Sallet E."/>
            <person name="Schiex T."/>
            <person name="Thomas J."/>
            <person name="Vandecasteele C."/>
            <person name="Vares D."/>
            <person name="Vear F."/>
            <person name="Vautrin S."/>
            <person name="Crespi M."/>
            <person name="Mangin B."/>
            <person name="Burke J.M."/>
            <person name="Salse J."/>
            <person name="Munos S."/>
            <person name="Vincourt P."/>
            <person name="Rieseberg L.H."/>
            <person name="Langlade N.B."/>
        </authorList>
    </citation>
    <scope>NUCLEOTIDE SEQUENCE [LARGE SCALE GENOMIC DNA]</scope>
    <source>
        <strain evidence="2">cv. SF193</strain>
    </source>
</reference>
<keyword evidence="2" id="KW-1185">Reference proteome</keyword>
<dbReference type="EMBL" id="CM007905">
    <property type="protein sequence ID" value="OTF92660.1"/>
    <property type="molecule type" value="Genomic_DNA"/>
</dbReference>
<organism evidence="1 2">
    <name type="scientific">Helianthus annuus</name>
    <name type="common">Common sunflower</name>
    <dbReference type="NCBI Taxonomy" id="4232"/>
    <lineage>
        <taxon>Eukaryota</taxon>
        <taxon>Viridiplantae</taxon>
        <taxon>Streptophyta</taxon>
        <taxon>Embryophyta</taxon>
        <taxon>Tracheophyta</taxon>
        <taxon>Spermatophyta</taxon>
        <taxon>Magnoliopsida</taxon>
        <taxon>eudicotyledons</taxon>
        <taxon>Gunneridae</taxon>
        <taxon>Pentapetalae</taxon>
        <taxon>asterids</taxon>
        <taxon>campanulids</taxon>
        <taxon>Asterales</taxon>
        <taxon>Asteraceae</taxon>
        <taxon>Asteroideae</taxon>
        <taxon>Heliantheae alliance</taxon>
        <taxon>Heliantheae</taxon>
        <taxon>Helianthus</taxon>
    </lineage>
</organism>
<protein>
    <submittedName>
        <fullName evidence="1">Uncharacterized protein</fullName>
    </submittedName>
</protein>